<dbReference type="Gene3D" id="3.30.1330.120">
    <property type="entry name" value="2-methylcitrate dehydratase PrpD"/>
    <property type="match status" value="1"/>
</dbReference>
<dbReference type="AlphaFoldDB" id="A0A853G5X4"/>
<dbReference type="InterPro" id="IPR005656">
    <property type="entry name" value="MmgE_PrpD"/>
</dbReference>
<dbReference type="InterPro" id="IPR045337">
    <property type="entry name" value="MmgE_PrpD_C"/>
</dbReference>
<evidence type="ECO:0000313" key="5">
    <source>
        <dbReference type="Proteomes" id="UP000559809"/>
    </source>
</evidence>
<evidence type="ECO:0000256" key="1">
    <source>
        <dbReference type="ARBA" id="ARBA00006174"/>
    </source>
</evidence>
<comment type="similarity">
    <text evidence="1">Belongs to the PrpD family.</text>
</comment>
<proteinExistence type="inferred from homology"/>
<accession>A0A853G5X4</accession>
<sequence>MTPPAAGRRSLSARAALFAHELVRAPIPADVRRLARLHVADAIGVGLAAAGVPAHRRLLETLQAQHPAPGPATALGLAGTRPPAVAALMNGTSMHSLEFDDTHMGSIVHGSAVIVPAALAATQAAAGTLESLIRLVVAGWEILVRLGQASPGGFQRRGFQVTSVGGAPVAALLAATAKGLSLDQTVAAAGIAGSQAGGIFEFLSNGSNVKALHPGWAAHAGLWAADLAQGGMTGPATVLEGRYGLFNAYAADDAAGAAMAGLLDGLGAEWRLRDAAFKLYPCCHYIHPYLEAAASIMQEIGAEPAVANVLCKVAPGAALVICEPWAAKQSPRSTNEAKYSLPYCLARILSGKPVDLDAMAGERIDDDAVALSRRILWEPRPESPFPEKFDADLTVVLEDGRRFHRYIEQVAGSAERPASADAIERKFMANAERLLGESGAGRAWSALMSGDDLAALQAALTPRREYAPPA</sequence>
<dbReference type="SUPFAM" id="SSF103378">
    <property type="entry name" value="2-methylcitrate dehydratase PrpD"/>
    <property type="match status" value="1"/>
</dbReference>
<feature type="domain" description="MmgE/PrpD C-terminal" evidence="3">
    <location>
        <begin position="280"/>
        <end position="440"/>
    </location>
</feature>
<dbReference type="InterPro" id="IPR036148">
    <property type="entry name" value="MmgE/PrpD_sf"/>
</dbReference>
<name>A0A853G5X4_9BURK</name>
<keyword evidence="5" id="KW-1185">Reference proteome</keyword>
<evidence type="ECO:0000313" key="4">
    <source>
        <dbReference type="EMBL" id="NYT51182.1"/>
    </source>
</evidence>
<evidence type="ECO:0000259" key="3">
    <source>
        <dbReference type="Pfam" id="PF19305"/>
    </source>
</evidence>
<organism evidence="4 5">
    <name type="scientific">Parapusillimonas granuli</name>
    <dbReference type="NCBI Taxonomy" id="380911"/>
    <lineage>
        <taxon>Bacteria</taxon>
        <taxon>Pseudomonadati</taxon>
        <taxon>Pseudomonadota</taxon>
        <taxon>Betaproteobacteria</taxon>
        <taxon>Burkholderiales</taxon>
        <taxon>Alcaligenaceae</taxon>
        <taxon>Parapusillimonas</taxon>
    </lineage>
</organism>
<dbReference type="Pfam" id="PF19305">
    <property type="entry name" value="MmgE_PrpD_C"/>
    <property type="match status" value="1"/>
</dbReference>
<protein>
    <submittedName>
        <fullName evidence="4">MmgE/PrpD family protein</fullName>
    </submittedName>
</protein>
<comment type="caution">
    <text evidence="4">The sequence shown here is derived from an EMBL/GenBank/DDBJ whole genome shotgun (WGS) entry which is preliminary data.</text>
</comment>
<dbReference type="Pfam" id="PF03972">
    <property type="entry name" value="MmgE_PrpD_N"/>
    <property type="match status" value="1"/>
</dbReference>
<dbReference type="RefSeq" id="WP_180157816.1">
    <property type="nucleotide sequence ID" value="NZ_JACCEM010000010.1"/>
</dbReference>
<feature type="domain" description="MmgE/PrpD N-terminal" evidence="2">
    <location>
        <begin position="16"/>
        <end position="252"/>
    </location>
</feature>
<dbReference type="GO" id="GO:0016829">
    <property type="term" value="F:lyase activity"/>
    <property type="evidence" value="ECO:0007669"/>
    <property type="project" value="InterPro"/>
</dbReference>
<dbReference type="Proteomes" id="UP000559809">
    <property type="component" value="Unassembled WGS sequence"/>
</dbReference>
<dbReference type="PANTHER" id="PTHR16943">
    <property type="entry name" value="2-METHYLCITRATE DEHYDRATASE-RELATED"/>
    <property type="match status" value="1"/>
</dbReference>
<evidence type="ECO:0000259" key="2">
    <source>
        <dbReference type="Pfam" id="PF03972"/>
    </source>
</evidence>
<dbReference type="InterPro" id="IPR045336">
    <property type="entry name" value="MmgE_PrpD_N"/>
</dbReference>
<dbReference type="PANTHER" id="PTHR16943:SF8">
    <property type="entry name" value="2-METHYLCITRATE DEHYDRATASE"/>
    <property type="match status" value="1"/>
</dbReference>
<dbReference type="InterPro" id="IPR042183">
    <property type="entry name" value="MmgE/PrpD_sf_1"/>
</dbReference>
<gene>
    <name evidence="4" type="ORF">H0A72_17855</name>
</gene>
<dbReference type="Gene3D" id="1.10.4100.10">
    <property type="entry name" value="2-methylcitrate dehydratase PrpD"/>
    <property type="match status" value="1"/>
</dbReference>
<reference evidence="4 5" key="1">
    <citation type="submission" date="2020-07" db="EMBL/GenBank/DDBJ databases">
        <title>Taxonomic revisions and descriptions of new bacterial species based on genomic comparisons in the high-G+C-content subgroup of the family Alcaligenaceae.</title>
        <authorList>
            <person name="Szabo A."/>
            <person name="Felfoldi T."/>
        </authorList>
    </citation>
    <scope>NUCLEOTIDE SEQUENCE [LARGE SCALE GENOMIC DNA]</scope>
    <source>
        <strain evidence="4 5">LMG 24012</strain>
    </source>
</reference>
<dbReference type="InterPro" id="IPR042188">
    <property type="entry name" value="MmgE/PrpD_sf_2"/>
</dbReference>
<dbReference type="EMBL" id="JACCEM010000010">
    <property type="protein sequence ID" value="NYT51182.1"/>
    <property type="molecule type" value="Genomic_DNA"/>
</dbReference>